<protein>
    <recommendedName>
        <fullName evidence="4">DUF998 domain-containing protein</fullName>
    </recommendedName>
</protein>
<feature type="transmembrane region" description="Helical" evidence="1">
    <location>
        <begin position="21"/>
        <end position="39"/>
    </location>
</feature>
<sequence>MKLIQRISNSTLVKSDNLVHLICILSVIGPVITVSAGFWDAISHLQKEPEFFWSPSHMIVYAGVSMTVVAAIFGGVLIIRKSIHRSLKTGVKLVMIGSVIQIISGFGDSLSHDMFGIDGLVSWSHQPLELGLVLGSLGGLLILKNREHTKLKILLPFSIVTFLFFTMWLGFNLVLIFGHTIQCIPVYEIFSSGCAIL</sequence>
<evidence type="ECO:0008006" key="4">
    <source>
        <dbReference type="Google" id="ProtNLM"/>
    </source>
</evidence>
<keyword evidence="1" id="KW-0472">Membrane</keyword>
<accession>A0A087RVL9</accession>
<name>A0A087RVL9_9ARCH</name>
<evidence type="ECO:0000256" key="1">
    <source>
        <dbReference type="SAM" id="Phobius"/>
    </source>
</evidence>
<keyword evidence="1" id="KW-0812">Transmembrane</keyword>
<proteinExistence type="predicted"/>
<keyword evidence="1" id="KW-1133">Transmembrane helix</keyword>
<feature type="transmembrane region" description="Helical" evidence="1">
    <location>
        <begin position="155"/>
        <end position="177"/>
    </location>
</feature>
<gene>
    <name evidence="2" type="ORF">AAA799D11_00001</name>
</gene>
<dbReference type="Proteomes" id="UP000029386">
    <property type="component" value="Unassembled WGS sequence"/>
</dbReference>
<organism evidence="2 3">
    <name type="scientific">Marine Group I thaumarchaeote SCGC AAA799-D11</name>
    <dbReference type="NCBI Taxonomy" id="1502291"/>
    <lineage>
        <taxon>Archaea</taxon>
        <taxon>Nitrososphaerota</taxon>
        <taxon>Marine Group I</taxon>
    </lineage>
</organism>
<reference evidence="2 3" key="1">
    <citation type="submission" date="2014-06" db="EMBL/GenBank/DDBJ databases">
        <authorList>
            <person name="Ngugi D.K."/>
            <person name="Blom J."/>
            <person name="Alam I."/>
            <person name="Rashid M."/>
            <person name="Baalawi W."/>
            <person name="Zhang G."/>
            <person name="Hikmawan T."/>
            <person name="Guan Y."/>
            <person name="Antunes A."/>
            <person name="Siam R."/>
            <person name="El-Dorry H."/>
            <person name="Bajic V."/>
            <person name="Stingl U."/>
        </authorList>
    </citation>
    <scope>NUCLEOTIDE SEQUENCE [LARGE SCALE GENOMIC DNA]</scope>
    <source>
        <strain evidence="2">SCGC AAA799-D11</strain>
    </source>
</reference>
<evidence type="ECO:0000313" key="3">
    <source>
        <dbReference type="Proteomes" id="UP000029386"/>
    </source>
</evidence>
<keyword evidence="3" id="KW-1185">Reference proteome</keyword>
<feature type="transmembrane region" description="Helical" evidence="1">
    <location>
        <begin position="59"/>
        <end position="79"/>
    </location>
</feature>
<comment type="caution">
    <text evidence="2">The sequence shown here is derived from an EMBL/GenBank/DDBJ whole genome shotgun (WGS) entry which is preliminary data.</text>
</comment>
<dbReference type="EMBL" id="JOSY01000001">
    <property type="protein sequence ID" value="KFM17523.1"/>
    <property type="molecule type" value="Genomic_DNA"/>
</dbReference>
<evidence type="ECO:0000313" key="2">
    <source>
        <dbReference type="EMBL" id="KFM17523.1"/>
    </source>
</evidence>
<dbReference type="AlphaFoldDB" id="A0A087RVL9"/>
<dbReference type="PATRIC" id="fig|1502291.3.peg.1"/>